<evidence type="ECO:0000313" key="2">
    <source>
        <dbReference type="EMBL" id="MDC0827174.1"/>
    </source>
</evidence>
<keyword evidence="1" id="KW-1133">Transmembrane helix</keyword>
<feature type="transmembrane region" description="Helical" evidence="1">
    <location>
        <begin position="6"/>
        <end position="26"/>
    </location>
</feature>
<name>A0AAW6FPD6_9FIRM</name>
<dbReference type="EMBL" id="JAQNCK010000001">
    <property type="protein sequence ID" value="MDC0827174.1"/>
    <property type="molecule type" value="Genomic_DNA"/>
</dbReference>
<keyword evidence="1" id="KW-0472">Membrane</keyword>
<accession>A0AAW6FPD6</accession>
<keyword evidence="1" id="KW-0812">Transmembrane</keyword>
<sequence>MNKVSTKVWIILGMLMILIFAGSYLLDIPLKDVFFKSNIQEETKEISEWITETEGIAKFKFSYRVNKDDLISEVIRIVECKPVDEGITIENAKIINVTLSPNRKVANIDLEISYRNSLGQEFTYESLVILSGMQSNV</sequence>
<evidence type="ECO:0000313" key="3">
    <source>
        <dbReference type="Proteomes" id="UP001220658"/>
    </source>
</evidence>
<organism evidence="2 3">
    <name type="scientific">Faecalitalea cylindroides</name>
    <dbReference type="NCBI Taxonomy" id="39483"/>
    <lineage>
        <taxon>Bacteria</taxon>
        <taxon>Bacillati</taxon>
        <taxon>Bacillota</taxon>
        <taxon>Erysipelotrichia</taxon>
        <taxon>Erysipelotrichales</taxon>
        <taxon>Erysipelotrichaceae</taxon>
        <taxon>Faecalitalea</taxon>
    </lineage>
</organism>
<proteinExistence type="predicted"/>
<evidence type="ECO:0000256" key="1">
    <source>
        <dbReference type="SAM" id="Phobius"/>
    </source>
</evidence>
<gene>
    <name evidence="2" type="ORF">POG00_00455</name>
</gene>
<dbReference type="Proteomes" id="UP001220658">
    <property type="component" value="Unassembled WGS sequence"/>
</dbReference>
<comment type="caution">
    <text evidence="2">The sequence shown here is derived from an EMBL/GenBank/DDBJ whole genome shotgun (WGS) entry which is preliminary data.</text>
</comment>
<reference evidence="2" key="1">
    <citation type="submission" date="2023-01" db="EMBL/GenBank/DDBJ databases">
        <title>Human gut microbiome strain richness.</title>
        <authorList>
            <person name="Chen-Liaw A."/>
        </authorList>
    </citation>
    <scope>NUCLEOTIDE SEQUENCE</scope>
    <source>
        <strain evidence="2">D55st1_G4_D55t1_190419</strain>
    </source>
</reference>
<dbReference type="RefSeq" id="WP_022356031.1">
    <property type="nucleotide sequence ID" value="NZ_CALVGX010000004.1"/>
</dbReference>
<dbReference type="AlphaFoldDB" id="A0AAW6FPD6"/>
<protein>
    <submittedName>
        <fullName evidence="2">Uncharacterized protein</fullName>
    </submittedName>
</protein>